<dbReference type="Pfam" id="PF00793">
    <property type="entry name" value="DAHP_synth_1"/>
    <property type="match status" value="1"/>
</dbReference>
<dbReference type="InterPro" id="IPR052899">
    <property type="entry name" value="Class-I_DAHP_synthase"/>
</dbReference>
<dbReference type="GO" id="GO:0009073">
    <property type="term" value="P:aromatic amino acid family biosynthetic process"/>
    <property type="evidence" value="ECO:0007669"/>
    <property type="project" value="InterPro"/>
</dbReference>
<dbReference type="AlphaFoldDB" id="A0A7C1JU83"/>
<dbReference type="PANTHER" id="PTHR43018:SF2">
    <property type="entry name" value="PHOSPHO-2-DEHYDRO-3-DEOXYHEPTONATE ALDOLASE"/>
    <property type="match status" value="1"/>
</dbReference>
<dbReference type="SUPFAM" id="SSF51569">
    <property type="entry name" value="Aldolase"/>
    <property type="match status" value="1"/>
</dbReference>
<dbReference type="NCBIfam" id="TIGR01361">
    <property type="entry name" value="DAHP_synth_Bsub"/>
    <property type="match status" value="1"/>
</dbReference>
<feature type="domain" description="DAHP synthetase I/KDSA" evidence="2">
    <location>
        <begin position="89"/>
        <end position="333"/>
    </location>
</feature>
<feature type="domain" description="DAHP synthase ferredoxin-like" evidence="3">
    <location>
        <begin position="1"/>
        <end position="67"/>
    </location>
</feature>
<dbReference type="InterPro" id="IPR013785">
    <property type="entry name" value="Aldolase_TIM"/>
</dbReference>
<protein>
    <submittedName>
        <fullName evidence="4">3-deoxy-7-phosphoheptulonate synthase</fullName>
        <ecNumber evidence="4">2.5.1.54</ecNumber>
    </submittedName>
</protein>
<proteinExistence type="predicted"/>
<reference evidence="4" key="1">
    <citation type="journal article" date="2020" name="mSystems">
        <title>Genome- and Community-Level Interaction Insights into Carbon Utilization and Element Cycling Functions of Hydrothermarchaeota in Hydrothermal Sediment.</title>
        <authorList>
            <person name="Zhou Z."/>
            <person name="Liu Y."/>
            <person name="Xu W."/>
            <person name="Pan J."/>
            <person name="Luo Z.H."/>
            <person name="Li M."/>
        </authorList>
    </citation>
    <scope>NUCLEOTIDE SEQUENCE [LARGE SCALE GENOMIC DNA]</scope>
    <source>
        <strain evidence="4">SpSt-289</strain>
    </source>
</reference>
<evidence type="ECO:0000259" key="2">
    <source>
        <dbReference type="Pfam" id="PF00793"/>
    </source>
</evidence>
<dbReference type="Gene3D" id="3.30.70.1140">
    <property type="entry name" value="Phospho-2-dehydro-3-deoxyheptonate aldolase, domain 1"/>
    <property type="match status" value="1"/>
</dbReference>
<dbReference type="InterPro" id="IPR041071">
    <property type="entry name" value="DAHP_snth_FXD"/>
</dbReference>
<keyword evidence="1 4" id="KW-0808">Transferase</keyword>
<dbReference type="NCBIfam" id="NF006421">
    <property type="entry name" value="PRK08673.1"/>
    <property type="match status" value="1"/>
</dbReference>
<sequence length="349" mass="37917">MIVVMKPGATAAEIGAVIRKAESLGVKTYPIYGENRTVVALVGDLTRINREIFDQMEGVMQTVRIQEPYKLASRTTRPDNTVIEVADGRVRIGGEAVVVMAGPCSVESRSQIIEIAHAVKEAGATVLRGGAFKPRTSPYDFQGLGLKGLEYLAEAREATGLPVITEVMREEQVPMVAEYADILQIGARNMQNYGLLQAVGRQNKPVMLKRGISGTIRELLMSAEYIISNGNNNVMLCERGIRTYETATRNTFDLNAIPVLKQQTHLPIVADPSHGTGLRELVPAMSRAAVAAGADALIIEVHPDPDTAVSDGRQSLTLEDFAALMKSLRRVAEAIDRRILEPAEMVELA</sequence>
<dbReference type="GO" id="GO:0003849">
    <property type="term" value="F:3-deoxy-7-phosphoheptulonate synthase activity"/>
    <property type="evidence" value="ECO:0007669"/>
    <property type="project" value="UniProtKB-EC"/>
</dbReference>
<dbReference type="NCBIfam" id="NF009239">
    <property type="entry name" value="PRK12595.1"/>
    <property type="match status" value="1"/>
</dbReference>
<dbReference type="Gene3D" id="3.20.20.70">
    <property type="entry name" value="Aldolase class I"/>
    <property type="match status" value="1"/>
</dbReference>
<evidence type="ECO:0000313" key="4">
    <source>
        <dbReference type="EMBL" id="HDX32627.1"/>
    </source>
</evidence>
<dbReference type="EMBL" id="DSMG01000146">
    <property type="protein sequence ID" value="HDX32627.1"/>
    <property type="molecule type" value="Genomic_DNA"/>
</dbReference>
<dbReference type="InterPro" id="IPR006268">
    <property type="entry name" value="DAHP_syn_2"/>
</dbReference>
<dbReference type="Pfam" id="PF18152">
    <property type="entry name" value="DAHP_snth_FXD"/>
    <property type="match status" value="1"/>
</dbReference>
<gene>
    <name evidence="4" type="primary">aroF</name>
    <name evidence="4" type="ORF">ENQ20_14245</name>
</gene>
<organism evidence="4">
    <name type="scientific">Caldilinea aerophila</name>
    <dbReference type="NCBI Taxonomy" id="133453"/>
    <lineage>
        <taxon>Bacteria</taxon>
        <taxon>Bacillati</taxon>
        <taxon>Chloroflexota</taxon>
        <taxon>Caldilineae</taxon>
        <taxon>Caldilineales</taxon>
        <taxon>Caldilineaceae</taxon>
        <taxon>Caldilinea</taxon>
    </lineage>
</organism>
<accession>A0A7C1JU83</accession>
<comment type="caution">
    <text evidence="4">The sequence shown here is derived from an EMBL/GenBank/DDBJ whole genome shotgun (WGS) entry which is preliminary data.</text>
</comment>
<name>A0A7C1JU83_9CHLR</name>
<dbReference type="EC" id="2.5.1.54" evidence="4"/>
<evidence type="ECO:0000256" key="1">
    <source>
        <dbReference type="ARBA" id="ARBA00022679"/>
    </source>
</evidence>
<evidence type="ECO:0000259" key="3">
    <source>
        <dbReference type="Pfam" id="PF18152"/>
    </source>
</evidence>
<dbReference type="InterPro" id="IPR006218">
    <property type="entry name" value="DAHP1/KDSA"/>
</dbReference>
<dbReference type="GO" id="GO:0016832">
    <property type="term" value="F:aldehyde-lyase activity"/>
    <property type="evidence" value="ECO:0007669"/>
    <property type="project" value="InterPro"/>
</dbReference>
<dbReference type="PANTHER" id="PTHR43018">
    <property type="entry name" value="PHOSPHO-2-DEHYDRO-3-DEOXYHEPTONATE ALDOLASE"/>
    <property type="match status" value="1"/>
</dbReference>